<evidence type="ECO:0000256" key="2">
    <source>
        <dbReference type="SAM" id="Phobius"/>
    </source>
</evidence>
<evidence type="ECO:0000313" key="3">
    <source>
        <dbReference type="EMBL" id="ORY69308.1"/>
    </source>
</evidence>
<evidence type="ECO:0008006" key="5">
    <source>
        <dbReference type="Google" id="ProtNLM"/>
    </source>
</evidence>
<feature type="compositionally biased region" description="Low complexity" evidence="1">
    <location>
        <begin position="151"/>
        <end position="162"/>
    </location>
</feature>
<dbReference type="PANTHER" id="PTHR36050:SF1">
    <property type="entry name" value="O-FUCOSYLTRANSFERASE 30"/>
    <property type="match status" value="1"/>
</dbReference>
<protein>
    <recommendedName>
        <fullName evidence="5">GDP-fucose protein O-fucosyltransferase-domain-containing protein</fullName>
    </recommendedName>
</protein>
<dbReference type="Proteomes" id="UP000193467">
    <property type="component" value="Unassembled WGS sequence"/>
</dbReference>
<sequence>MDSDDARLHPGRYSTSSSRDQVTSPPSSPLLGYHESDPFLTSSRSGARSPSPSRSARSASPVPFDRATPPSPSSRLFDHIIIPPQAKRNKSKAVLLFGVAALVVLTTLAAHAAGGLGAGDGTPMQKVQSVSEKVKESLGGWRDGWSGRWNAEQGAEAEQSQGGAAGEDEEAAEDWEEGNHEGVTHGEGGAYKGGKEGWSSLAKLPISSPNATASTLPDTPPPSINISTFPSPLRVPSDDPSERYLGFLPHSGVHNQRMELQNAVLLGKLLNRTVLLPPVWVGWPTPTQHYDDLALAWTHAVNLNPSSFGLAPSEPTSYLNTPVSYSSTKFDFPFPTSAADDPSLLAAVAAHRESNAERWRAQGWEVGVDGYPITNLTAKECKSYSAECRHTYKDTFLAWSFLTDLKEVEKEVRVVDRWDVRERAIEELLGVEPEDVYVLSDRQVYDFKFTDKISSDLPLISPDPSTSHWARLVSLPLLDAIPQKVLLVGSLFGSGRISTKDPRAPELRERFERGLAFRNPWLMKPGDAIRDRLGGAEGYVGVHARVGDGVFKSRAPENTERAWRNLCKKLQVQEAVVEEMWEKVKPQVMDEEVEGEGDRRMRKVVKRSMDAEQVVFAEGKQESVGAGWNLLDDPIYLEVSPGDDHESERVPVPSQHHHARQPHLSLSSSHFILARRLKHPSLPRHRLSLPETDPNLAIFFASFPCTFILSDFDRPSDLNDGIVVESVGEMGRLVNQADGLPLGRLFLPFLEAIVAAKGRETVGTYGSTFSDFAQGGLHEAYELDGR</sequence>
<keyword evidence="4" id="KW-1185">Reference proteome</keyword>
<dbReference type="PANTHER" id="PTHR36050">
    <property type="entry name" value="O-FUCOSYLTRANSFERASE 30"/>
    <property type="match status" value="1"/>
</dbReference>
<dbReference type="STRING" id="106004.A0A1Y2ECJ8"/>
<proteinExistence type="predicted"/>
<keyword evidence="2" id="KW-1133">Transmembrane helix</keyword>
<keyword evidence="2" id="KW-0812">Transmembrane</keyword>
<feature type="compositionally biased region" description="Polar residues" evidence="1">
    <location>
        <begin position="13"/>
        <end position="25"/>
    </location>
</feature>
<feature type="compositionally biased region" description="Acidic residues" evidence="1">
    <location>
        <begin position="166"/>
        <end position="176"/>
    </location>
</feature>
<feature type="region of interest" description="Disordered" evidence="1">
    <location>
        <begin position="642"/>
        <end position="663"/>
    </location>
</feature>
<keyword evidence="2" id="KW-0472">Membrane</keyword>
<evidence type="ECO:0000256" key="1">
    <source>
        <dbReference type="SAM" id="MobiDB-lite"/>
    </source>
</evidence>
<feature type="compositionally biased region" description="Low complexity" evidence="1">
    <location>
        <begin position="42"/>
        <end position="61"/>
    </location>
</feature>
<feature type="compositionally biased region" description="Polar residues" evidence="1">
    <location>
        <begin position="207"/>
        <end position="217"/>
    </location>
</feature>
<organism evidence="3 4">
    <name type="scientific">Leucosporidium creatinivorum</name>
    <dbReference type="NCBI Taxonomy" id="106004"/>
    <lineage>
        <taxon>Eukaryota</taxon>
        <taxon>Fungi</taxon>
        <taxon>Dikarya</taxon>
        <taxon>Basidiomycota</taxon>
        <taxon>Pucciniomycotina</taxon>
        <taxon>Microbotryomycetes</taxon>
        <taxon>Leucosporidiales</taxon>
        <taxon>Leucosporidium</taxon>
    </lineage>
</organism>
<feature type="region of interest" description="Disordered" evidence="1">
    <location>
        <begin position="115"/>
        <end position="223"/>
    </location>
</feature>
<feature type="region of interest" description="Disordered" evidence="1">
    <location>
        <begin position="1"/>
        <end position="76"/>
    </location>
</feature>
<accession>A0A1Y2ECJ8</accession>
<dbReference type="AlphaFoldDB" id="A0A1Y2ECJ8"/>
<dbReference type="InParanoid" id="A0A1Y2ECJ8"/>
<name>A0A1Y2ECJ8_9BASI</name>
<reference evidence="3 4" key="1">
    <citation type="submission" date="2016-07" db="EMBL/GenBank/DDBJ databases">
        <title>Pervasive Adenine N6-methylation of Active Genes in Fungi.</title>
        <authorList>
            <consortium name="DOE Joint Genome Institute"/>
            <person name="Mondo S.J."/>
            <person name="Dannebaum R.O."/>
            <person name="Kuo R.C."/>
            <person name="Labutti K."/>
            <person name="Haridas S."/>
            <person name="Kuo A."/>
            <person name="Salamov A."/>
            <person name="Ahrendt S.R."/>
            <person name="Lipzen A."/>
            <person name="Sullivan W."/>
            <person name="Andreopoulos W.B."/>
            <person name="Clum A."/>
            <person name="Lindquist E."/>
            <person name="Daum C."/>
            <person name="Ramamoorthy G.K."/>
            <person name="Gryganskyi A."/>
            <person name="Culley D."/>
            <person name="Magnuson J.K."/>
            <person name="James T.Y."/>
            <person name="O'Malley M.A."/>
            <person name="Stajich J.E."/>
            <person name="Spatafora J.W."/>
            <person name="Visel A."/>
            <person name="Grigoriev I.V."/>
        </authorList>
    </citation>
    <scope>NUCLEOTIDE SEQUENCE [LARGE SCALE GENOMIC DNA]</scope>
    <source>
        <strain evidence="3 4">62-1032</strain>
    </source>
</reference>
<feature type="transmembrane region" description="Helical" evidence="2">
    <location>
        <begin position="94"/>
        <end position="118"/>
    </location>
</feature>
<gene>
    <name evidence="3" type="ORF">BCR35DRAFT_334327</name>
</gene>
<evidence type="ECO:0000313" key="4">
    <source>
        <dbReference type="Proteomes" id="UP000193467"/>
    </source>
</evidence>
<comment type="caution">
    <text evidence="3">The sequence shown here is derived from an EMBL/GenBank/DDBJ whole genome shotgun (WGS) entry which is preliminary data.</text>
</comment>
<dbReference type="OrthoDB" id="1882547at2759"/>
<dbReference type="EMBL" id="MCGR01000057">
    <property type="protein sequence ID" value="ORY69308.1"/>
    <property type="molecule type" value="Genomic_DNA"/>
</dbReference>